<evidence type="ECO:0000256" key="4">
    <source>
        <dbReference type="SAM" id="MobiDB-lite"/>
    </source>
</evidence>
<dbReference type="Pfam" id="PF13801">
    <property type="entry name" value="Metal_resist"/>
    <property type="match status" value="1"/>
</dbReference>
<comment type="similarity">
    <text evidence="1">Belongs to the ZraP family.</text>
</comment>
<reference evidence="5 6" key="1">
    <citation type="submission" date="2019-02" db="EMBL/GenBank/DDBJ databases">
        <title>Prokaryotic population dynamics and viral predation in marine succession experiment using metagenomics: the confinement effect.</title>
        <authorList>
            <person name="Haro-Moreno J.M."/>
            <person name="Rodriguez-Valera F."/>
            <person name="Lopez-Perez M."/>
        </authorList>
    </citation>
    <scope>NUCLEOTIDE SEQUENCE [LARGE SCALE GENOMIC DNA]</scope>
    <source>
        <strain evidence="5">MED-G158</strain>
    </source>
</reference>
<sequence length="190" mass="21073">MIRRNVLIMALLLSLGLNLFLLGAIGSRMGSVSDFRDARPLPPNLSWIIRDLDEDRQQELTRVIEPLATEIIPLRLAMIEAQREVNRLMASSEFDNDAITAAFADLRAASEAYGARSHEQTIAILSELSEAERQSATNFVRRRGPRDGFSGFGGPGPDGFRPPRPNDFRDGGRPLRGDRPPRPDDIPSPN</sequence>
<name>A0A520RT40_9GAMM</name>
<feature type="region of interest" description="Disordered" evidence="4">
    <location>
        <begin position="136"/>
        <end position="190"/>
    </location>
</feature>
<dbReference type="EMBL" id="SHAH01000126">
    <property type="protein sequence ID" value="RZO73433.1"/>
    <property type="molecule type" value="Genomic_DNA"/>
</dbReference>
<feature type="compositionally biased region" description="Basic and acidic residues" evidence="4">
    <location>
        <begin position="164"/>
        <end position="190"/>
    </location>
</feature>
<evidence type="ECO:0000256" key="3">
    <source>
        <dbReference type="ARBA" id="ARBA00045001"/>
    </source>
</evidence>
<evidence type="ECO:0000313" key="6">
    <source>
        <dbReference type="Proteomes" id="UP000320404"/>
    </source>
</evidence>
<comment type="caution">
    <text evidence="5">The sequence shown here is derived from an EMBL/GenBank/DDBJ whole genome shotgun (WGS) entry which is preliminary data.</text>
</comment>
<gene>
    <name evidence="5" type="ORF">EVA69_06675</name>
</gene>
<accession>A0A520RT40</accession>
<organism evidence="5 6">
    <name type="scientific">OM182 bacterium</name>
    <dbReference type="NCBI Taxonomy" id="2510334"/>
    <lineage>
        <taxon>Bacteria</taxon>
        <taxon>Pseudomonadati</taxon>
        <taxon>Pseudomonadota</taxon>
        <taxon>Gammaproteobacteria</taxon>
        <taxon>OMG group</taxon>
        <taxon>OM182 clade</taxon>
    </lineage>
</organism>
<protein>
    <recommendedName>
        <fullName evidence="2">Signaling pathway modulator ZraP</fullName>
    </recommendedName>
    <alternativeName>
        <fullName evidence="3">Zinc resistance-associated protein</fullName>
    </alternativeName>
</protein>
<evidence type="ECO:0000256" key="2">
    <source>
        <dbReference type="ARBA" id="ARBA00044983"/>
    </source>
</evidence>
<dbReference type="Proteomes" id="UP000320404">
    <property type="component" value="Unassembled WGS sequence"/>
</dbReference>
<dbReference type="AlphaFoldDB" id="A0A520RT40"/>
<evidence type="ECO:0000256" key="1">
    <source>
        <dbReference type="ARBA" id="ARBA00044945"/>
    </source>
</evidence>
<proteinExistence type="inferred from homology"/>
<dbReference type="InterPro" id="IPR025961">
    <property type="entry name" value="Metal_resist"/>
</dbReference>
<evidence type="ECO:0000313" key="5">
    <source>
        <dbReference type="EMBL" id="RZO73433.1"/>
    </source>
</evidence>